<dbReference type="InterPro" id="IPR000537">
    <property type="entry name" value="UbiA_prenyltransferase"/>
</dbReference>
<dbReference type="Proteomes" id="UP001589605">
    <property type="component" value="Unassembled WGS sequence"/>
</dbReference>
<comment type="subcellular location">
    <subcellularLocation>
        <location evidence="8">Cell membrane</location>
        <topology evidence="8">Multi-pass membrane protein</topology>
    </subcellularLocation>
    <subcellularLocation>
        <location evidence="1">Membrane</location>
        <topology evidence="1">Multi-pass membrane protein</topology>
    </subcellularLocation>
</comment>
<comment type="similarity">
    <text evidence="8">Belongs to the MenA family. Type 1 subfamily.</text>
</comment>
<dbReference type="PIRSF" id="PIRSF005355">
    <property type="entry name" value="UBIAD1"/>
    <property type="match status" value="1"/>
</dbReference>
<dbReference type="PANTHER" id="PTHR13929">
    <property type="entry name" value="1,4-DIHYDROXY-2-NAPHTHOATE OCTAPRENYLTRANSFERASE"/>
    <property type="match status" value="1"/>
</dbReference>
<evidence type="ECO:0000256" key="4">
    <source>
        <dbReference type="ARBA" id="ARBA00022679"/>
    </source>
</evidence>
<dbReference type="EMBL" id="JBHMEZ010000003">
    <property type="protein sequence ID" value="MFB9052355.1"/>
    <property type="molecule type" value="Genomic_DNA"/>
</dbReference>
<keyword evidence="6 8" id="KW-1133">Transmembrane helix</keyword>
<gene>
    <name evidence="8 10" type="primary">menA</name>
    <name evidence="10" type="ORF">ACFFVB_04615</name>
</gene>
<keyword evidence="5 8" id="KW-0812">Transmembrane</keyword>
<dbReference type="GO" id="GO:0046428">
    <property type="term" value="F:1,4-dihydroxy-2-naphthoate polyprenyltransferase activity"/>
    <property type="evidence" value="ECO:0007669"/>
    <property type="project" value="UniProtKB-EC"/>
</dbReference>
<feature type="transmembrane region" description="Helical" evidence="8">
    <location>
        <begin position="119"/>
        <end position="138"/>
    </location>
</feature>
<proteinExistence type="inferred from homology"/>
<dbReference type="PROSITE" id="PS51257">
    <property type="entry name" value="PROKAR_LIPOPROTEIN"/>
    <property type="match status" value="1"/>
</dbReference>
<dbReference type="CDD" id="cd13962">
    <property type="entry name" value="PT_UbiA_UBIAD1"/>
    <property type="match status" value="1"/>
</dbReference>
<name>A0ABV5EYZ7_9FLAO</name>
<evidence type="ECO:0000256" key="6">
    <source>
        <dbReference type="ARBA" id="ARBA00022989"/>
    </source>
</evidence>
<keyword evidence="3 8" id="KW-1003">Cell membrane</keyword>
<evidence type="ECO:0000256" key="1">
    <source>
        <dbReference type="ARBA" id="ARBA00004141"/>
    </source>
</evidence>
<dbReference type="InterPro" id="IPR044878">
    <property type="entry name" value="UbiA_sf"/>
</dbReference>
<protein>
    <recommendedName>
        <fullName evidence="8 9">1,4-dihydroxy-2-naphthoate octaprenyltransferase</fullName>
        <shortName evidence="8">DHNA-octaprenyltransferase</shortName>
        <ecNumber evidence="8 9">2.5.1.74</ecNumber>
    </recommendedName>
</protein>
<dbReference type="Gene3D" id="1.10.357.140">
    <property type="entry name" value="UbiA prenyltransferase"/>
    <property type="match status" value="1"/>
</dbReference>
<dbReference type="HAMAP" id="MF_01937">
    <property type="entry name" value="MenA_1"/>
    <property type="match status" value="1"/>
</dbReference>
<accession>A0ABV5EYZ7</accession>
<feature type="transmembrane region" description="Helical" evidence="8">
    <location>
        <begin position="177"/>
        <end position="197"/>
    </location>
</feature>
<dbReference type="InterPro" id="IPR004657">
    <property type="entry name" value="MenA"/>
</dbReference>
<feature type="transmembrane region" description="Helical" evidence="8">
    <location>
        <begin position="96"/>
        <end position="113"/>
    </location>
</feature>
<evidence type="ECO:0000313" key="11">
    <source>
        <dbReference type="Proteomes" id="UP001589605"/>
    </source>
</evidence>
<evidence type="ECO:0000256" key="3">
    <source>
        <dbReference type="ARBA" id="ARBA00022475"/>
    </source>
</evidence>
<comment type="pathway">
    <text evidence="8">Quinol/quinone metabolism; menaquinone biosynthesis; menaquinol from 1,4-dihydroxy-2-naphthoate: step 1/2.</text>
</comment>
<evidence type="ECO:0000256" key="7">
    <source>
        <dbReference type="ARBA" id="ARBA00023136"/>
    </source>
</evidence>
<dbReference type="NCBIfam" id="TIGR00751">
    <property type="entry name" value="menA"/>
    <property type="match status" value="1"/>
</dbReference>
<evidence type="ECO:0000256" key="5">
    <source>
        <dbReference type="ARBA" id="ARBA00022692"/>
    </source>
</evidence>
<keyword evidence="4 8" id="KW-0808">Transferase</keyword>
<evidence type="ECO:0000256" key="9">
    <source>
        <dbReference type="NCBIfam" id="TIGR00751"/>
    </source>
</evidence>
<feature type="transmembrane region" description="Helical" evidence="8">
    <location>
        <begin position="224"/>
        <end position="245"/>
    </location>
</feature>
<dbReference type="PANTHER" id="PTHR13929:SF0">
    <property type="entry name" value="UBIA PRENYLTRANSFERASE DOMAIN-CONTAINING PROTEIN 1"/>
    <property type="match status" value="1"/>
</dbReference>
<keyword evidence="2 8" id="KW-0474">Menaquinone biosynthesis</keyword>
<feature type="transmembrane region" description="Helical" evidence="8">
    <location>
        <begin position="40"/>
        <end position="58"/>
    </location>
</feature>
<evidence type="ECO:0000313" key="10">
    <source>
        <dbReference type="EMBL" id="MFB9052355.1"/>
    </source>
</evidence>
<dbReference type="EC" id="2.5.1.74" evidence="8 9"/>
<evidence type="ECO:0000256" key="2">
    <source>
        <dbReference type="ARBA" id="ARBA00022428"/>
    </source>
</evidence>
<keyword evidence="11" id="KW-1185">Reference proteome</keyword>
<reference evidence="10 11" key="1">
    <citation type="submission" date="2024-09" db="EMBL/GenBank/DDBJ databases">
        <authorList>
            <person name="Sun Q."/>
            <person name="Mori K."/>
        </authorList>
    </citation>
    <scope>NUCLEOTIDE SEQUENCE [LARGE SCALE GENOMIC DNA]</scope>
    <source>
        <strain evidence="10 11">CECT 8286</strain>
    </source>
</reference>
<organism evidence="10 11">
    <name type="scientific">Formosa undariae</name>
    <dbReference type="NCBI Taxonomy" id="1325436"/>
    <lineage>
        <taxon>Bacteria</taxon>
        <taxon>Pseudomonadati</taxon>
        <taxon>Bacteroidota</taxon>
        <taxon>Flavobacteriia</taxon>
        <taxon>Flavobacteriales</taxon>
        <taxon>Flavobacteriaceae</taxon>
        <taxon>Formosa</taxon>
    </lineage>
</organism>
<sequence length="300" mass="32713">MSNFSKWISAMRLRTLPLSISGIIVGGCLAAFDGFFNPLIFTLAILTTLSLQILSNLANDYGDGVKGTDNEDRIGPMRALQSGDISEQQMLTAIKLNVLITVVLAVALIWVSFGSENFLMSLFFLVLGVASVVAAIKYTVGNSAYGYRGLGDVFVFIFFGLVSVIGTYVLFVKQIDYITFIPAIAIGMLSAGVLNLNNMRDIVSDAKSNKNTLVVKLGSKNAKFYHYFLVGGAMVLALVFGVLYYNSPFNLLFIVVFIPLTKHVVTVYKNDIPKDLDPELKKLALSTFFLSLLLGIGQLL</sequence>
<dbReference type="Pfam" id="PF01040">
    <property type="entry name" value="UbiA"/>
    <property type="match status" value="1"/>
</dbReference>
<comment type="catalytic activity">
    <reaction evidence="8">
        <text>an all-trans-polyprenyl diphosphate + 1,4-dihydroxy-2-naphthoate + H(+) = a 2-demethylmenaquinol + CO2 + diphosphate</text>
        <dbReference type="Rhea" id="RHEA:26478"/>
        <dbReference type="Rhea" id="RHEA-COMP:9563"/>
        <dbReference type="Rhea" id="RHEA-COMP:9564"/>
        <dbReference type="ChEBI" id="CHEBI:11173"/>
        <dbReference type="ChEBI" id="CHEBI:15378"/>
        <dbReference type="ChEBI" id="CHEBI:16526"/>
        <dbReference type="ChEBI" id="CHEBI:33019"/>
        <dbReference type="ChEBI" id="CHEBI:55437"/>
        <dbReference type="ChEBI" id="CHEBI:58914"/>
        <dbReference type="EC" id="2.5.1.74"/>
    </reaction>
</comment>
<dbReference type="RefSeq" id="WP_382381542.1">
    <property type="nucleotide sequence ID" value="NZ_JBHMEZ010000003.1"/>
</dbReference>
<feature type="transmembrane region" description="Helical" evidence="8">
    <location>
        <begin position="150"/>
        <end position="171"/>
    </location>
</feature>
<comment type="function">
    <text evidence="8">Conversion of 1,4-dihydroxy-2-naphthoate (DHNA) to demethylmenaquinone (DMK).</text>
</comment>
<evidence type="ECO:0000256" key="8">
    <source>
        <dbReference type="HAMAP-Rule" id="MF_01937"/>
    </source>
</evidence>
<keyword evidence="7 8" id="KW-0472">Membrane</keyword>
<comment type="caution">
    <text evidence="10">The sequence shown here is derived from an EMBL/GenBank/DDBJ whole genome shotgun (WGS) entry which is preliminary data.</text>
</comment>
<dbReference type="InterPro" id="IPR026046">
    <property type="entry name" value="UBIAD1"/>
</dbReference>